<keyword evidence="2" id="KW-1185">Reference proteome</keyword>
<dbReference type="Gramene" id="OE9A112663T1">
    <property type="protein sequence ID" value="OE9A112663C1"/>
    <property type="gene ID" value="OE9A112663"/>
</dbReference>
<protein>
    <submittedName>
        <fullName evidence="1">Uncharacterized protein</fullName>
    </submittedName>
</protein>
<name>A0A8S0T0Q2_OLEEU</name>
<comment type="caution">
    <text evidence="1">The sequence shown here is derived from an EMBL/GenBank/DDBJ whole genome shotgun (WGS) entry which is preliminary data.</text>
</comment>
<organism evidence="1 2">
    <name type="scientific">Olea europaea subsp. europaea</name>
    <dbReference type="NCBI Taxonomy" id="158383"/>
    <lineage>
        <taxon>Eukaryota</taxon>
        <taxon>Viridiplantae</taxon>
        <taxon>Streptophyta</taxon>
        <taxon>Embryophyta</taxon>
        <taxon>Tracheophyta</taxon>
        <taxon>Spermatophyta</taxon>
        <taxon>Magnoliopsida</taxon>
        <taxon>eudicotyledons</taxon>
        <taxon>Gunneridae</taxon>
        <taxon>Pentapetalae</taxon>
        <taxon>asterids</taxon>
        <taxon>lamiids</taxon>
        <taxon>Lamiales</taxon>
        <taxon>Oleaceae</taxon>
        <taxon>Oleeae</taxon>
        <taxon>Olea</taxon>
    </lineage>
</organism>
<dbReference type="EMBL" id="CACTIH010005585">
    <property type="protein sequence ID" value="CAA2998237.1"/>
    <property type="molecule type" value="Genomic_DNA"/>
</dbReference>
<dbReference type="AlphaFoldDB" id="A0A8S0T0Q2"/>
<proteinExistence type="predicted"/>
<evidence type="ECO:0000313" key="2">
    <source>
        <dbReference type="Proteomes" id="UP000594638"/>
    </source>
</evidence>
<reference evidence="1 2" key="1">
    <citation type="submission" date="2019-12" db="EMBL/GenBank/DDBJ databases">
        <authorList>
            <person name="Alioto T."/>
            <person name="Alioto T."/>
            <person name="Gomez Garrido J."/>
        </authorList>
    </citation>
    <scope>NUCLEOTIDE SEQUENCE [LARGE SCALE GENOMIC DNA]</scope>
</reference>
<gene>
    <name evidence="1" type="ORF">OLEA9_A112663</name>
</gene>
<dbReference type="Proteomes" id="UP000594638">
    <property type="component" value="Unassembled WGS sequence"/>
</dbReference>
<evidence type="ECO:0000313" key="1">
    <source>
        <dbReference type="EMBL" id="CAA2998237.1"/>
    </source>
</evidence>
<accession>A0A8S0T0Q2</accession>
<sequence>MALLYCILISFYNPNIEKMGAKRPFQEDNFPELSFKQVKQFGFNKNLKSYVEDFPSHVTSPKSDFNGVRDRQGVRDEYTLIMGSKQQY</sequence>